<gene>
    <name evidence="2" type="ORF">PGLA1383_LOCUS39455</name>
</gene>
<name>A0A813GAH3_POLGL</name>
<sequence length="138" mass="14275">MLPAPSFFKVPACVKEIDIDLLSSDEEYVGAPPAPPIAEPGDKADVELDEEDDELMCLAYLQEMHDADQRAAGTSSGPSGGAVGSSSSKPSSSASHAGTTGAASARQRPPPAPARQPPRQAGRAPPSAAPQRPRDESW</sequence>
<feature type="non-terminal residue" evidence="2">
    <location>
        <position position="138"/>
    </location>
</feature>
<feature type="region of interest" description="Disordered" evidence="1">
    <location>
        <begin position="68"/>
        <end position="138"/>
    </location>
</feature>
<keyword evidence="3" id="KW-1185">Reference proteome</keyword>
<dbReference type="EMBL" id="CAJNNV010027844">
    <property type="protein sequence ID" value="CAE8621932.1"/>
    <property type="molecule type" value="Genomic_DNA"/>
</dbReference>
<proteinExistence type="predicted"/>
<feature type="region of interest" description="Disordered" evidence="1">
    <location>
        <begin position="26"/>
        <end position="45"/>
    </location>
</feature>
<feature type="compositionally biased region" description="Low complexity" evidence="1">
    <location>
        <begin position="117"/>
        <end position="131"/>
    </location>
</feature>
<protein>
    <submittedName>
        <fullName evidence="2">Uncharacterized protein</fullName>
    </submittedName>
</protein>
<organism evidence="2 3">
    <name type="scientific">Polarella glacialis</name>
    <name type="common">Dinoflagellate</name>
    <dbReference type="NCBI Taxonomy" id="89957"/>
    <lineage>
        <taxon>Eukaryota</taxon>
        <taxon>Sar</taxon>
        <taxon>Alveolata</taxon>
        <taxon>Dinophyceae</taxon>
        <taxon>Suessiales</taxon>
        <taxon>Suessiaceae</taxon>
        <taxon>Polarella</taxon>
    </lineage>
</organism>
<dbReference type="AlphaFoldDB" id="A0A813GAH3"/>
<dbReference type="Proteomes" id="UP000654075">
    <property type="component" value="Unassembled WGS sequence"/>
</dbReference>
<comment type="caution">
    <text evidence="2">The sequence shown here is derived from an EMBL/GenBank/DDBJ whole genome shotgun (WGS) entry which is preliminary data.</text>
</comment>
<evidence type="ECO:0000313" key="3">
    <source>
        <dbReference type="Proteomes" id="UP000654075"/>
    </source>
</evidence>
<reference evidence="2" key="1">
    <citation type="submission" date="2021-02" db="EMBL/GenBank/DDBJ databases">
        <authorList>
            <person name="Dougan E. K."/>
            <person name="Rhodes N."/>
            <person name="Thang M."/>
            <person name="Chan C."/>
        </authorList>
    </citation>
    <scope>NUCLEOTIDE SEQUENCE</scope>
</reference>
<evidence type="ECO:0000256" key="1">
    <source>
        <dbReference type="SAM" id="MobiDB-lite"/>
    </source>
</evidence>
<feature type="compositionally biased region" description="Low complexity" evidence="1">
    <location>
        <begin position="84"/>
        <end position="107"/>
    </location>
</feature>
<evidence type="ECO:0000313" key="2">
    <source>
        <dbReference type="EMBL" id="CAE8621932.1"/>
    </source>
</evidence>
<accession>A0A813GAH3</accession>